<evidence type="ECO:0000313" key="2">
    <source>
        <dbReference type="RefSeq" id="XP_072826991.1"/>
    </source>
</evidence>
<protein>
    <submittedName>
        <fullName evidence="2">Uncharacterized protein isoform X1</fullName>
    </submittedName>
</protein>
<dbReference type="PANTHER" id="PTHR21512:SF5">
    <property type="entry name" value="TRAFFICKING PROTEIN PARTICLE COMPLEX SUBUNIT 9"/>
    <property type="match status" value="1"/>
</dbReference>
<gene>
    <name evidence="2" type="primary">LOC140699109</name>
</gene>
<evidence type="ECO:0000313" key="1">
    <source>
        <dbReference type="Proteomes" id="UP001652581"/>
    </source>
</evidence>
<dbReference type="InterPro" id="IPR013935">
    <property type="entry name" value="Trs120_TRAPPC9"/>
</dbReference>
<dbReference type="Proteomes" id="UP001652581">
    <property type="component" value="Chromosome 1"/>
</dbReference>
<reference evidence="1" key="1">
    <citation type="submission" date="2025-05" db="UniProtKB">
        <authorList>
            <consortium name="RefSeq"/>
        </authorList>
    </citation>
    <scope>NUCLEOTIDE SEQUENCE [LARGE SCALE GENOMIC DNA]</scope>
</reference>
<keyword evidence="1" id="KW-1185">Reference proteome</keyword>
<proteinExistence type="predicted"/>
<dbReference type="GeneID" id="140699109"/>
<dbReference type="RefSeq" id="XP_072826991.1">
    <property type="nucleotide sequence ID" value="XM_072970890.1"/>
</dbReference>
<reference evidence="2" key="2">
    <citation type="submission" date="2025-08" db="UniProtKB">
        <authorList>
            <consortium name="RefSeq"/>
        </authorList>
    </citation>
    <scope>IDENTIFICATION</scope>
</reference>
<sequence>MRLPVDTLYPLQAPLCARESVERLPETLQGRGPCHHSRLYLCQGLGEAPRAEELYGTSIMTLSSLSLYCMWRKSSSRAPTLPSNLEDCRVVEKRIEDFTESLFILLKSKWLDGGPKNSGDKIPLPCIPFEKEDFMGLDTDSRASNMSIPDYVQCAEDHQTRPVVVQPMEIISEENFFCIYQLLTSVCHISPCGSQWTFCIHYRHHYVPENGWSVFQTHRKIVGLVTITNCLSAKALEKLHVQRGCMAPRLMTLSSLSLCCMGR</sequence>
<accession>A0ABM5E1F9</accession>
<organism evidence="1 2">
    <name type="scientific">Vicugna pacos</name>
    <name type="common">Alpaca</name>
    <name type="synonym">Lama pacos</name>
    <dbReference type="NCBI Taxonomy" id="30538"/>
    <lineage>
        <taxon>Eukaryota</taxon>
        <taxon>Metazoa</taxon>
        <taxon>Chordata</taxon>
        <taxon>Craniata</taxon>
        <taxon>Vertebrata</taxon>
        <taxon>Euteleostomi</taxon>
        <taxon>Mammalia</taxon>
        <taxon>Eutheria</taxon>
        <taxon>Laurasiatheria</taxon>
        <taxon>Artiodactyla</taxon>
        <taxon>Tylopoda</taxon>
        <taxon>Camelidae</taxon>
        <taxon>Vicugna</taxon>
    </lineage>
</organism>
<dbReference type="PANTHER" id="PTHR21512">
    <property type="entry name" value="TRAFFICKING PROTEIN PARTICLE COMPLEX SUBUNIT 9"/>
    <property type="match status" value="1"/>
</dbReference>
<name>A0ABM5E1F9_VICPA</name>